<dbReference type="EMBL" id="MFAV01000007">
    <property type="protein sequence ID" value="OGD86781.1"/>
    <property type="molecule type" value="Genomic_DNA"/>
</dbReference>
<dbReference type="PANTHER" id="PTHR35333:SF3">
    <property type="entry name" value="BETA-LACTAMASE-TYPE TRANSPEPTIDASE FOLD CONTAINING PROTEIN"/>
    <property type="match status" value="1"/>
</dbReference>
<dbReference type="Proteomes" id="UP000176628">
    <property type="component" value="Unassembled WGS sequence"/>
</dbReference>
<dbReference type="AlphaFoldDB" id="A0A1F5G4J5"/>
<evidence type="ECO:0000259" key="3">
    <source>
        <dbReference type="Pfam" id="PF13354"/>
    </source>
</evidence>
<dbReference type="GO" id="GO:0030655">
    <property type="term" value="P:beta-lactam antibiotic catabolic process"/>
    <property type="evidence" value="ECO:0007669"/>
    <property type="project" value="InterPro"/>
</dbReference>
<evidence type="ECO:0000313" key="5">
    <source>
        <dbReference type="Proteomes" id="UP000176628"/>
    </source>
</evidence>
<dbReference type="InterPro" id="IPR045155">
    <property type="entry name" value="Beta-lactam_cat"/>
</dbReference>
<feature type="compositionally biased region" description="Low complexity" evidence="2">
    <location>
        <begin position="41"/>
        <end position="52"/>
    </location>
</feature>
<dbReference type="Gene3D" id="3.40.710.10">
    <property type="entry name" value="DD-peptidase/beta-lactamase superfamily"/>
    <property type="match status" value="2"/>
</dbReference>
<dbReference type="InterPro" id="IPR012338">
    <property type="entry name" value="Beta-lactam/transpept-like"/>
</dbReference>
<name>A0A1F5G4J5_9BACT</name>
<evidence type="ECO:0000256" key="1">
    <source>
        <dbReference type="ARBA" id="ARBA00030171"/>
    </source>
</evidence>
<reference evidence="4 5" key="1">
    <citation type="journal article" date="2016" name="Nat. Commun.">
        <title>Thousands of microbial genomes shed light on interconnected biogeochemical processes in an aquifer system.</title>
        <authorList>
            <person name="Anantharaman K."/>
            <person name="Brown C.T."/>
            <person name="Hug L.A."/>
            <person name="Sharon I."/>
            <person name="Castelle C.J."/>
            <person name="Probst A.J."/>
            <person name="Thomas B.C."/>
            <person name="Singh A."/>
            <person name="Wilkins M.J."/>
            <person name="Karaoz U."/>
            <person name="Brodie E.L."/>
            <person name="Williams K.H."/>
            <person name="Hubbard S.S."/>
            <person name="Banfield J.F."/>
        </authorList>
    </citation>
    <scope>NUCLEOTIDE SEQUENCE [LARGE SCALE GENOMIC DNA]</scope>
</reference>
<comment type="caution">
    <text evidence="4">The sequence shown here is derived from an EMBL/GenBank/DDBJ whole genome shotgun (WGS) entry which is preliminary data.</text>
</comment>
<feature type="region of interest" description="Disordered" evidence="2">
    <location>
        <begin position="41"/>
        <end position="63"/>
    </location>
</feature>
<dbReference type="InterPro" id="IPR000871">
    <property type="entry name" value="Beta-lactam_class-A"/>
</dbReference>
<dbReference type="PANTHER" id="PTHR35333">
    <property type="entry name" value="BETA-LACTAMASE"/>
    <property type="match status" value="1"/>
</dbReference>
<organism evidence="4 5">
    <name type="scientific">Candidatus Curtissbacteria bacterium RBG_16_39_7</name>
    <dbReference type="NCBI Taxonomy" id="1797707"/>
    <lineage>
        <taxon>Bacteria</taxon>
        <taxon>Candidatus Curtissiibacteriota</taxon>
    </lineage>
</organism>
<dbReference type="PROSITE" id="PS51318">
    <property type="entry name" value="TAT"/>
    <property type="match status" value="1"/>
</dbReference>
<dbReference type="InterPro" id="IPR006311">
    <property type="entry name" value="TAT_signal"/>
</dbReference>
<dbReference type="GO" id="GO:0046677">
    <property type="term" value="P:response to antibiotic"/>
    <property type="evidence" value="ECO:0007669"/>
    <property type="project" value="InterPro"/>
</dbReference>
<dbReference type="SUPFAM" id="SSF56601">
    <property type="entry name" value="beta-lactamase/transpeptidase-like"/>
    <property type="match status" value="1"/>
</dbReference>
<sequence>MERKEKLSQKFTRRQALKVAGAGIALLALDTLLTSCGETTATETVNPTTSPTPKEPFSKDPKNYVPGIKKSRIETPSPTPKPELSPVFLRLKENLQAEIQNFDGDATIAITDLEDNETFSINGEVQHRTGCTANILTYLVVLEDLQNGKYELTPDLEWLMIQGVPKSQPEFVYRLVQAAIGSTEEAVRRANELLKRLGTKNSVMDHLPLYGGLESPPNYFSADDANLLLTKLYKGEILNQEWTNFAINTLTNTDYSVDFIIPQLLPAGLKVPHKIGYYANDATGLVYNDMGFVISDQTHAFSIAYFSQYGKWIASGLHDQEGAMLGGRLAQIAFLHFKEKHGL</sequence>
<gene>
    <name evidence="4" type="ORF">A2Z23_02350</name>
</gene>
<protein>
    <recommendedName>
        <fullName evidence="1">Penicillinase</fullName>
    </recommendedName>
</protein>
<proteinExistence type="predicted"/>
<evidence type="ECO:0000256" key="2">
    <source>
        <dbReference type="SAM" id="MobiDB-lite"/>
    </source>
</evidence>
<dbReference type="GO" id="GO:0008800">
    <property type="term" value="F:beta-lactamase activity"/>
    <property type="evidence" value="ECO:0007669"/>
    <property type="project" value="InterPro"/>
</dbReference>
<evidence type="ECO:0000313" key="4">
    <source>
        <dbReference type="EMBL" id="OGD86781.1"/>
    </source>
</evidence>
<feature type="domain" description="Beta-lactamase class A catalytic" evidence="3">
    <location>
        <begin position="189"/>
        <end position="304"/>
    </location>
</feature>
<dbReference type="Pfam" id="PF13354">
    <property type="entry name" value="Beta-lactamase2"/>
    <property type="match status" value="1"/>
</dbReference>
<accession>A0A1F5G4J5</accession>